<gene>
    <name evidence="2" type="ORF">AMSG_03744</name>
</gene>
<dbReference type="AlphaFoldDB" id="A0A0L0D4Y9"/>
<dbReference type="InterPro" id="IPR051693">
    <property type="entry name" value="UPF0046_metallophosphoest"/>
</dbReference>
<dbReference type="eggNOG" id="KOG3947">
    <property type="taxonomic scope" value="Eukaryota"/>
</dbReference>
<evidence type="ECO:0000313" key="3">
    <source>
        <dbReference type="Proteomes" id="UP000054408"/>
    </source>
</evidence>
<proteinExistence type="predicted"/>
<dbReference type="OrthoDB" id="630188at2759"/>
<keyword evidence="3" id="KW-1185">Reference proteome</keyword>
<evidence type="ECO:0000313" key="2">
    <source>
        <dbReference type="EMBL" id="KNC47310.1"/>
    </source>
</evidence>
<dbReference type="PANTHER" id="PTHR12905">
    <property type="entry name" value="METALLOPHOSPHOESTERASE"/>
    <property type="match status" value="1"/>
</dbReference>
<dbReference type="PANTHER" id="PTHR12905:SF0">
    <property type="entry name" value="CALCINEURIN-LIKE PHOSPHOESTERASE DOMAIN-CONTAINING PROTEIN"/>
    <property type="match status" value="1"/>
</dbReference>
<dbReference type="GO" id="GO:0016787">
    <property type="term" value="F:hydrolase activity"/>
    <property type="evidence" value="ECO:0007669"/>
    <property type="project" value="InterPro"/>
</dbReference>
<sequence>MVNSVNLHGRHRETTAALPPGDVLVVSGDFIDRHAPRKERKALARDFNAWLGELALEYEARIVVLGNHDIAFKGMSADEIGQALDNATHYLQDSDTIVAPFGLRVWGSPWTSASRSHMFGEPDAAARASRWQTCPEDVDVIVTHMPPAGILDLASNGRSGSDYECRVCGKVHPAWRRHWGDAALRERVLASSARLHLFGHVHQYGAHSEVRDGTTFVNAAFDMIPHAAVIELAYTARVQETIDGFSLVASQFAPWMHLEHASSGLVVDVDYGQTDDGARVVLYRKRRARKRHWANQLTGAIDPPGLVVDRAAVGFCSDTE</sequence>
<evidence type="ECO:0000259" key="1">
    <source>
        <dbReference type="Pfam" id="PF00149"/>
    </source>
</evidence>
<dbReference type="InterPro" id="IPR004843">
    <property type="entry name" value="Calcineurin-like_PHP"/>
</dbReference>
<dbReference type="Pfam" id="PF00149">
    <property type="entry name" value="Metallophos"/>
    <property type="match status" value="1"/>
</dbReference>
<reference evidence="2 3" key="1">
    <citation type="submission" date="2010-05" db="EMBL/GenBank/DDBJ databases">
        <title>The Genome Sequence of Thecamonas trahens ATCC 50062.</title>
        <authorList>
            <consortium name="The Broad Institute Genome Sequencing Platform"/>
            <person name="Russ C."/>
            <person name="Cuomo C."/>
            <person name="Shea T."/>
            <person name="Young S.K."/>
            <person name="Zeng Q."/>
            <person name="Koehrsen M."/>
            <person name="Haas B."/>
            <person name="Borodovsky M."/>
            <person name="Guigo R."/>
            <person name="Alvarado L."/>
            <person name="Berlin A."/>
            <person name="Bochicchio J."/>
            <person name="Borenstein D."/>
            <person name="Chapman S."/>
            <person name="Chen Z."/>
            <person name="Freedman E."/>
            <person name="Gellesch M."/>
            <person name="Goldberg J."/>
            <person name="Griggs A."/>
            <person name="Gujja S."/>
            <person name="Heilman E."/>
            <person name="Heiman D."/>
            <person name="Hepburn T."/>
            <person name="Howarth C."/>
            <person name="Jen D."/>
            <person name="Larson L."/>
            <person name="Mehta T."/>
            <person name="Park D."/>
            <person name="Pearson M."/>
            <person name="Roberts A."/>
            <person name="Saif S."/>
            <person name="Shenoy N."/>
            <person name="Sisk P."/>
            <person name="Stolte C."/>
            <person name="Sykes S."/>
            <person name="Thomson T."/>
            <person name="Walk T."/>
            <person name="White J."/>
            <person name="Yandava C."/>
            <person name="Burger G."/>
            <person name="Gray M.W."/>
            <person name="Holland P.W.H."/>
            <person name="King N."/>
            <person name="Lang F.B.F."/>
            <person name="Roger A.J."/>
            <person name="Ruiz-Trillo I."/>
            <person name="Lander E."/>
            <person name="Nusbaum C."/>
        </authorList>
    </citation>
    <scope>NUCLEOTIDE SEQUENCE [LARGE SCALE GENOMIC DNA]</scope>
    <source>
        <strain evidence="2 3">ATCC 50062</strain>
    </source>
</reference>
<dbReference type="GeneID" id="25563320"/>
<dbReference type="Gene3D" id="3.60.21.10">
    <property type="match status" value="1"/>
</dbReference>
<organism evidence="2 3">
    <name type="scientific">Thecamonas trahens ATCC 50062</name>
    <dbReference type="NCBI Taxonomy" id="461836"/>
    <lineage>
        <taxon>Eukaryota</taxon>
        <taxon>Apusozoa</taxon>
        <taxon>Apusomonadida</taxon>
        <taxon>Apusomonadidae</taxon>
        <taxon>Thecamonas</taxon>
    </lineage>
</organism>
<feature type="domain" description="Calcineurin-like phosphoesterase" evidence="1">
    <location>
        <begin position="9"/>
        <end position="204"/>
    </location>
</feature>
<accession>A0A0L0D4Y9</accession>
<protein>
    <submittedName>
        <fullName evidence="2">Ser/Thr protein phosphatase</fullName>
    </submittedName>
</protein>
<dbReference type="InterPro" id="IPR029052">
    <property type="entry name" value="Metallo-depent_PP-like"/>
</dbReference>
<dbReference type="SUPFAM" id="SSF56300">
    <property type="entry name" value="Metallo-dependent phosphatases"/>
    <property type="match status" value="1"/>
</dbReference>
<dbReference type="Proteomes" id="UP000054408">
    <property type="component" value="Unassembled WGS sequence"/>
</dbReference>
<name>A0A0L0D4Y9_THETB</name>
<dbReference type="CDD" id="cd00161">
    <property type="entry name" value="beta-trefoil_Ricin-like"/>
    <property type="match status" value="1"/>
</dbReference>
<dbReference type="EMBL" id="GL349446">
    <property type="protein sequence ID" value="KNC47310.1"/>
    <property type="molecule type" value="Genomic_DNA"/>
</dbReference>
<dbReference type="RefSeq" id="XP_013759651.1">
    <property type="nucleotide sequence ID" value="XM_013904197.1"/>
</dbReference>